<evidence type="ECO:0000313" key="3">
    <source>
        <dbReference type="EMBL" id="ADL00553.1"/>
    </source>
</evidence>
<dbReference type="HOGENOM" id="CLU_2599166_0_0_5"/>
<dbReference type="KEGG" id="bsb:Bresu_1241"/>
<evidence type="ECO:0000256" key="2">
    <source>
        <dbReference type="SAM" id="SignalP"/>
    </source>
</evidence>
<organism evidence="3 4">
    <name type="scientific">Brevundimonas subvibrioides (strain ATCC 15264 / DSM 4735 / LMG 14903 / NBRC 16000 / CB 81)</name>
    <name type="common">Caulobacter subvibrioides</name>
    <dbReference type="NCBI Taxonomy" id="633149"/>
    <lineage>
        <taxon>Bacteria</taxon>
        <taxon>Pseudomonadati</taxon>
        <taxon>Pseudomonadota</taxon>
        <taxon>Alphaproteobacteria</taxon>
        <taxon>Caulobacterales</taxon>
        <taxon>Caulobacteraceae</taxon>
        <taxon>Brevundimonas</taxon>
    </lineage>
</organism>
<feature type="signal peptide" evidence="2">
    <location>
        <begin position="1"/>
        <end position="31"/>
    </location>
</feature>
<evidence type="ECO:0000256" key="1">
    <source>
        <dbReference type="SAM" id="MobiDB-lite"/>
    </source>
</evidence>
<dbReference type="AlphaFoldDB" id="D9QF68"/>
<dbReference type="RefSeq" id="WP_013268656.1">
    <property type="nucleotide sequence ID" value="NC_014375.1"/>
</dbReference>
<feature type="chain" id="PRO_5003126876" evidence="2">
    <location>
        <begin position="32"/>
        <end position="79"/>
    </location>
</feature>
<sequence length="79" mass="8471">MSGSVGKTRYVGRIELAALLAAAGLSPQEWAAEAPPAVYAWPGAPKWKRAAVVNILRKAKASRQPETQEETSTTNDSFD</sequence>
<feature type="region of interest" description="Disordered" evidence="1">
    <location>
        <begin position="59"/>
        <end position="79"/>
    </location>
</feature>
<dbReference type="STRING" id="633149.Bresu_1241"/>
<evidence type="ECO:0000313" key="4">
    <source>
        <dbReference type="Proteomes" id="UP000002696"/>
    </source>
</evidence>
<accession>D9QF68</accession>
<protein>
    <submittedName>
        <fullName evidence="3">Uncharacterized protein</fullName>
    </submittedName>
</protein>
<dbReference type="EMBL" id="CP002102">
    <property type="protein sequence ID" value="ADL00553.1"/>
    <property type="molecule type" value="Genomic_DNA"/>
</dbReference>
<proteinExistence type="predicted"/>
<keyword evidence="4" id="KW-1185">Reference proteome</keyword>
<dbReference type="Proteomes" id="UP000002696">
    <property type="component" value="Chromosome"/>
</dbReference>
<reference evidence="4" key="1">
    <citation type="journal article" date="2011" name="J. Bacteriol.">
        <title>Genome sequences of eight morphologically diverse alphaproteobacteria.</title>
        <authorList>
            <consortium name="US DOE Joint Genome Institute"/>
            <person name="Brown P.J."/>
            <person name="Kysela D.T."/>
            <person name="Buechlein A."/>
            <person name="Hemmerich C."/>
            <person name="Brun Y.V."/>
        </authorList>
    </citation>
    <scope>NUCLEOTIDE SEQUENCE [LARGE SCALE GENOMIC DNA]</scope>
    <source>
        <strain evidence="4">ATCC 15264 / DSM 4735 / LMG 14903 / NBRC 16000 / CB 81</strain>
    </source>
</reference>
<dbReference type="BioCyc" id="BSUB633149:G1GM8-1237-MONOMER"/>
<keyword evidence="2" id="KW-0732">Signal</keyword>
<dbReference type="InParanoid" id="D9QF68"/>
<gene>
    <name evidence="3" type="ordered locus">Bresu_1241</name>
</gene>
<feature type="compositionally biased region" description="Polar residues" evidence="1">
    <location>
        <begin position="70"/>
        <end position="79"/>
    </location>
</feature>
<name>D9QF68_BRESC</name>